<evidence type="ECO:0000256" key="5">
    <source>
        <dbReference type="PROSITE-ProRule" id="PRU00560"/>
    </source>
</evidence>
<reference evidence="9" key="2">
    <citation type="submission" date="2015-01" db="EMBL/GenBank/DDBJ databases">
        <title>Evolutionary Origins and Diversification of the Mycorrhizal Mutualists.</title>
        <authorList>
            <consortium name="DOE Joint Genome Institute"/>
            <consortium name="Mycorrhizal Genomics Consortium"/>
            <person name="Kohler A."/>
            <person name="Kuo A."/>
            <person name="Nagy L.G."/>
            <person name="Floudas D."/>
            <person name="Copeland A."/>
            <person name="Barry K.W."/>
            <person name="Cichocki N."/>
            <person name="Veneault-Fourrey C."/>
            <person name="LaButti K."/>
            <person name="Lindquist E.A."/>
            <person name="Lipzen A."/>
            <person name="Lundell T."/>
            <person name="Morin E."/>
            <person name="Murat C."/>
            <person name="Riley R."/>
            <person name="Ohm R."/>
            <person name="Sun H."/>
            <person name="Tunlid A."/>
            <person name="Henrissat B."/>
            <person name="Grigoriev I.V."/>
            <person name="Hibbett D.S."/>
            <person name="Martin F."/>
        </authorList>
    </citation>
    <scope>NUCLEOTIDE SEQUENCE [LARGE SCALE GENOMIC DNA]</scope>
    <source>
        <strain evidence="9">MUT 4182</strain>
    </source>
</reference>
<dbReference type="SUPFAM" id="SSF52540">
    <property type="entry name" value="P-loop containing nucleoside triphosphate hydrolases"/>
    <property type="match status" value="1"/>
</dbReference>
<keyword evidence="2 5" id="KW-0378">Hydrolase</keyword>
<evidence type="ECO:0000256" key="1">
    <source>
        <dbReference type="ARBA" id="ARBA00022741"/>
    </source>
</evidence>
<keyword evidence="3 5" id="KW-0347">Helicase</keyword>
<evidence type="ECO:0000313" key="8">
    <source>
        <dbReference type="EMBL" id="KIO30551.1"/>
    </source>
</evidence>
<reference evidence="8 9" key="1">
    <citation type="submission" date="2014-04" db="EMBL/GenBank/DDBJ databases">
        <authorList>
            <consortium name="DOE Joint Genome Institute"/>
            <person name="Kuo A."/>
            <person name="Girlanda M."/>
            <person name="Perotto S."/>
            <person name="Kohler A."/>
            <person name="Nagy L.G."/>
            <person name="Floudas D."/>
            <person name="Copeland A."/>
            <person name="Barry K.W."/>
            <person name="Cichocki N."/>
            <person name="Veneault-Fourrey C."/>
            <person name="LaButti K."/>
            <person name="Lindquist E.A."/>
            <person name="Lipzen A."/>
            <person name="Lundell T."/>
            <person name="Morin E."/>
            <person name="Murat C."/>
            <person name="Sun H."/>
            <person name="Tunlid A."/>
            <person name="Henrissat B."/>
            <person name="Grigoriev I.V."/>
            <person name="Hibbett D.S."/>
            <person name="Martin F."/>
            <person name="Nordberg H.P."/>
            <person name="Cantor M.N."/>
            <person name="Hua S.X."/>
        </authorList>
    </citation>
    <scope>NUCLEOTIDE SEQUENCE [LARGE SCALE GENOMIC DNA]</scope>
    <source>
        <strain evidence="8 9">MUT 4182</strain>
    </source>
</reference>
<gene>
    <name evidence="8" type="ORF">M407DRAFT_20439</name>
</gene>
<evidence type="ECO:0000256" key="2">
    <source>
        <dbReference type="ARBA" id="ARBA00022801"/>
    </source>
</evidence>
<evidence type="ECO:0000313" key="9">
    <source>
        <dbReference type="Proteomes" id="UP000054248"/>
    </source>
</evidence>
<feature type="region of interest" description="Disordered" evidence="6">
    <location>
        <begin position="1913"/>
        <end position="1948"/>
    </location>
</feature>
<evidence type="ECO:0000259" key="7">
    <source>
        <dbReference type="PROSITE" id="PS51198"/>
    </source>
</evidence>
<dbReference type="GO" id="GO:0005524">
    <property type="term" value="F:ATP binding"/>
    <property type="evidence" value="ECO:0007669"/>
    <property type="project" value="UniProtKB-UniRule"/>
</dbReference>
<accession>A0A0C3QQ48</accession>
<name>A0A0C3QQ48_9AGAM</name>
<proteinExistence type="predicted"/>
<feature type="domain" description="UvrD-like helicase ATP-binding" evidence="7">
    <location>
        <begin position="501"/>
        <end position="839"/>
    </location>
</feature>
<dbReference type="EMBL" id="KN822971">
    <property type="protein sequence ID" value="KIO30551.1"/>
    <property type="molecule type" value="Genomic_DNA"/>
</dbReference>
<dbReference type="OrthoDB" id="3156807at2759"/>
<dbReference type="HOGENOM" id="CLU_001378_0_0_1"/>
<dbReference type="Pfam" id="PF00580">
    <property type="entry name" value="UvrD-helicase"/>
    <property type="match status" value="1"/>
</dbReference>
<feature type="region of interest" description="Disordered" evidence="6">
    <location>
        <begin position="148"/>
        <end position="199"/>
    </location>
</feature>
<dbReference type="STRING" id="1051891.A0A0C3QQ48"/>
<dbReference type="PANTHER" id="PTHR21529">
    <property type="entry name" value="MAMMARY TURMOR VIRUS RECEPTOR HOMOLOG 1, 2 MTVR1, 2"/>
    <property type="match status" value="1"/>
</dbReference>
<dbReference type="InterPro" id="IPR014016">
    <property type="entry name" value="UvrD-like_ATP-bd"/>
</dbReference>
<organism evidence="8 9">
    <name type="scientific">Tulasnella calospora MUT 4182</name>
    <dbReference type="NCBI Taxonomy" id="1051891"/>
    <lineage>
        <taxon>Eukaryota</taxon>
        <taxon>Fungi</taxon>
        <taxon>Dikarya</taxon>
        <taxon>Basidiomycota</taxon>
        <taxon>Agaricomycotina</taxon>
        <taxon>Agaricomycetes</taxon>
        <taxon>Cantharellales</taxon>
        <taxon>Tulasnellaceae</taxon>
        <taxon>Tulasnella</taxon>
    </lineage>
</organism>
<protein>
    <recommendedName>
        <fullName evidence="7">UvrD-like helicase ATP-binding domain-containing protein</fullName>
    </recommendedName>
</protein>
<dbReference type="PROSITE" id="PS51198">
    <property type="entry name" value="UVRD_HELICASE_ATP_BIND"/>
    <property type="match status" value="1"/>
</dbReference>
<evidence type="ECO:0000256" key="3">
    <source>
        <dbReference type="ARBA" id="ARBA00022806"/>
    </source>
</evidence>
<evidence type="ECO:0000256" key="6">
    <source>
        <dbReference type="SAM" id="MobiDB-lite"/>
    </source>
</evidence>
<dbReference type="Gene3D" id="3.40.50.300">
    <property type="entry name" value="P-loop containing nucleotide triphosphate hydrolases"/>
    <property type="match status" value="2"/>
</dbReference>
<keyword evidence="4 5" id="KW-0067">ATP-binding</keyword>
<sequence>MASTLQTVLPDDLETALASFVGYGSIDSKASLNAAIVDLLDALQSANIDVASLLSALTYKVKGLLEVVIASRNEAAFTFRSRVLKTLQKSTQYPHPIFTTCAKRIGAFLISVPPWIALDQSIMTKYHAFSANMTSTDAPESDYFVNKKEESDQQVPIKPNTVQSGKRHKRASSVSATIQDPGRYPTKSRRASVGVFNQPPSPTVATNRFGTSTALLDELKGCLELYFAACIEDGVEEFAVTNLFELLVPTTAPQKLLAETILESSHPFLDEDYTQSTTKSPPQSTVAFHDIVKYLGDATKPKLGQWPVVVSQRGIKHVRKYISRDKETFARIEDAIRELAMGSFSTSNHVRLMDHDQGIPIFAADVGKSLRLLYHVDFGAPTNSTLESQFIRIFGVFSLGEIDLSFWKAVSAQLGRRGPEYIRRCKSGAGAPILLKRATSAFSPELYPPLEASQWSEHGADIEIDDSQRLELHRILSLEKFVPLSQTFFDTIKRFTETSFMFSVSGPENRIIMHPSSCLVLGRSGTGKTTCMLFRIIGLDIAAKKLGNTLRQVFVTQSRTLARRKPALGLSLLDMDENAEEEGVLPSKFSELDDSHFPLFLTYDQLCKLLEADFDLQFQPSSLPTPKNARARAQQSTIMQPLVSFDYFESTVWPHFNQQVKKGLHPALVYSEFMGIIKGSEAALSSSRGYLGRAQYEQQSNRSLFGDDTDRSRIYTLFESYQKLRPTKAYDVADRVHALMASLQDRGVPGKCIDFLYVDEAQDNLIIDAALLRTLCPNPHGLFFAGDTAQTISVGSAFRFSELKAFLYRLERNDVHVRGGGRPPVDPDFFQLSTNYRSHSGIVNAAAFIVKLLDLYFKHSIDTLAPEVAHVDVDIHKPTFFSSMTNPADFRTLISEPVSNTVGLGARQVIIVRHESAANSLRDAIGRVAVVLTLYESKGMEFNDVLLFNFFTDSPATVTDWRAMFLAQKEGRQFDHRRHSILQSELKSLYVGLTRARERVWVWEESGNGYIIEALLAASNLATVHRGGTIPKIGVSNHDEEWAEQAQQYFAKNLFSEAAFCFQRARMPWWMTVAQTYKDRQEAIRLPEKDPSRFPKFHAIAQAFDRLAQEGRSKEDEESLRLLFANAGECYAVVPDHFPAAVAFLRARKYTEAAYHYRMAGSFDEAVDVVKRYPVDPDVAENVKYTAKFVFTRRKDEISLHKAWKLCDSKDEYLDFLLDHGFGDQRIVFLESITEHEKIAQVLWEAGDYVNAVLRFRQSDDPSSPRQASRCILEGIRSNVHLDTSYGNESDVFSELFTLSRTAILTLEEKAEIKFLRAVVHLDSVQLKRYGQHFLDKQDLRGALLALDAWSQSATLDGMRSMRDDEVAEVLLLCQKYGTVINTLVRTPGFVELPGIQPIFGVSNTSSNEQVRQSQSQEITLQRTVQPCSFVHSLAFVLVNRGDLERSRADPVTLPTNSVDDMIRRALLRRLNAVVERVDELARKSRGFELCQQFLINQQCGGRDEGTCWKDHVMDRDLTIERFNSQFRLHILVISVLNHFTATPGTSDEKARSIKQKIWLSKLFTLCYPSTNKVGCLSDITATLIPEYSWAMPIVQSWLHEVFRSLRPADQVKYFLNNMLITSLLATAFDYSEAVTYLWRGQWSLDPAYAFQNGLIQTNTKPAVGSAIIWLAKGTPTRTYLGIHFLNHVLNTGQVHLDAEIALVFAEEVCAQLILNHYAHNYSEYDYLAMPRSWIVRAFARAQSPQVNGSVPWTVATTLDTFLNILLLKKSAGKLQMRGSPLWEVSYAVRSQAAQRVCRCLALIGQNITGVRPAVLGIFKGLGTVSPLRPEFQRFAQANDWDEVLDALVESIKASAMDELFMIRRDVGYPSLRPRFKPVVCPSETDILSKLRLTQYPPTIALQSEILCPGASQIGSEKQGPGLPGKSAPKKPAVEAPQLESVASTPEDRRSASIIQAFFRRHRRRAGGPIAAVFERLAKKLQERTRGYGLERRLLLCIRGPLPHVLAYLRTFKQRSEDTIQTLNQDMQESSHEDIEELHAQGIEVRRIRDATIRLIKELQPSSGLYFNRRSGTPVSILEIVERVWKIPELVRSLHNFVEFSNDVDYELGVEPILSDWAPWALEVSTSGANERPVFS</sequence>
<dbReference type="GO" id="GO:0004386">
    <property type="term" value="F:helicase activity"/>
    <property type="evidence" value="ECO:0007669"/>
    <property type="project" value="UniProtKB-UniRule"/>
</dbReference>
<evidence type="ECO:0000256" key="4">
    <source>
        <dbReference type="ARBA" id="ARBA00022840"/>
    </source>
</evidence>
<keyword evidence="1 5" id="KW-0547">Nucleotide-binding</keyword>
<keyword evidence="9" id="KW-1185">Reference proteome</keyword>
<dbReference type="PANTHER" id="PTHR21529:SF4">
    <property type="entry name" value="TPR AND ANKYRIN REPEAT-CONTAINING PROTEIN 1"/>
    <property type="match status" value="1"/>
</dbReference>
<dbReference type="GO" id="GO:0016787">
    <property type="term" value="F:hydrolase activity"/>
    <property type="evidence" value="ECO:0007669"/>
    <property type="project" value="UniProtKB-UniRule"/>
</dbReference>
<dbReference type="InterPro" id="IPR039904">
    <property type="entry name" value="TRANK1"/>
</dbReference>
<dbReference type="InterPro" id="IPR027417">
    <property type="entry name" value="P-loop_NTPase"/>
</dbReference>
<dbReference type="Proteomes" id="UP000054248">
    <property type="component" value="Unassembled WGS sequence"/>
</dbReference>
<feature type="binding site" evidence="5">
    <location>
        <begin position="522"/>
        <end position="529"/>
    </location>
    <ligand>
        <name>ATP</name>
        <dbReference type="ChEBI" id="CHEBI:30616"/>
    </ligand>
</feature>